<evidence type="ECO:0000256" key="4">
    <source>
        <dbReference type="ARBA" id="ARBA00013189"/>
    </source>
</evidence>
<evidence type="ECO:0000313" key="10">
    <source>
        <dbReference type="EMBL" id="CAJ0577591.1"/>
    </source>
</evidence>
<dbReference type="PROSITE" id="PS50889">
    <property type="entry name" value="S4"/>
    <property type="match status" value="1"/>
</dbReference>
<dbReference type="InterPro" id="IPR036986">
    <property type="entry name" value="S4_RNA-bd_sf"/>
</dbReference>
<evidence type="ECO:0000256" key="7">
    <source>
        <dbReference type="ARBA" id="ARBA00023235"/>
    </source>
</evidence>
<protein>
    <recommendedName>
        <fullName evidence="4">UDP-glucose 4-epimerase</fullName>
        <ecNumber evidence="4">5.1.3.2</ecNumber>
    </recommendedName>
</protein>
<reference evidence="10" key="1">
    <citation type="submission" date="2023-06" db="EMBL/GenBank/DDBJ databases">
        <authorList>
            <person name="Delattre M."/>
        </authorList>
    </citation>
    <scope>NUCLEOTIDE SEQUENCE</scope>
    <source>
        <strain evidence="10">AF72</strain>
    </source>
</reference>
<accession>A0AA36G3L1</accession>
<evidence type="ECO:0000256" key="5">
    <source>
        <dbReference type="ARBA" id="ARBA00023027"/>
    </source>
</evidence>
<evidence type="ECO:0000259" key="9">
    <source>
        <dbReference type="SMART" id="SM00363"/>
    </source>
</evidence>
<feature type="non-terminal residue" evidence="10">
    <location>
        <position position="1"/>
    </location>
</feature>
<gene>
    <name evidence="10" type="ORF">MSPICULIGERA_LOCUS15861</name>
</gene>
<dbReference type="PANTHER" id="PTHR43725">
    <property type="entry name" value="UDP-GLUCOSE 4-EPIMERASE"/>
    <property type="match status" value="1"/>
</dbReference>
<evidence type="ECO:0000313" key="11">
    <source>
        <dbReference type="Proteomes" id="UP001177023"/>
    </source>
</evidence>
<dbReference type="GO" id="GO:0033499">
    <property type="term" value="P:galactose catabolic process via UDP-galactose, Leloir pathway"/>
    <property type="evidence" value="ECO:0007669"/>
    <property type="project" value="TreeGrafter"/>
</dbReference>
<dbReference type="InterPro" id="IPR036291">
    <property type="entry name" value="NAD(P)-bd_dom_sf"/>
</dbReference>
<feature type="domain" description="RNA-binding S4" evidence="9">
    <location>
        <begin position="174"/>
        <end position="230"/>
    </location>
</feature>
<dbReference type="InterPro" id="IPR001509">
    <property type="entry name" value="Epimerase_deHydtase"/>
</dbReference>
<name>A0AA36G3L1_9BILA</name>
<keyword evidence="11" id="KW-1185">Reference proteome</keyword>
<organism evidence="10 11">
    <name type="scientific">Mesorhabditis spiculigera</name>
    <dbReference type="NCBI Taxonomy" id="96644"/>
    <lineage>
        <taxon>Eukaryota</taxon>
        <taxon>Metazoa</taxon>
        <taxon>Ecdysozoa</taxon>
        <taxon>Nematoda</taxon>
        <taxon>Chromadorea</taxon>
        <taxon>Rhabditida</taxon>
        <taxon>Rhabditina</taxon>
        <taxon>Rhabditomorpha</taxon>
        <taxon>Rhabditoidea</taxon>
        <taxon>Rhabditidae</taxon>
        <taxon>Mesorhabditinae</taxon>
        <taxon>Mesorhabditis</taxon>
    </lineage>
</organism>
<dbReference type="InterPro" id="IPR002942">
    <property type="entry name" value="S4_RNA-bd"/>
</dbReference>
<evidence type="ECO:0000256" key="2">
    <source>
        <dbReference type="ARBA" id="ARBA00001911"/>
    </source>
</evidence>
<keyword evidence="8" id="KW-0694">RNA-binding</keyword>
<dbReference type="EC" id="5.1.3.2" evidence="4"/>
<proteinExistence type="predicted"/>
<dbReference type="PANTHER" id="PTHR43725:SF47">
    <property type="entry name" value="UDP-GLUCOSE 4-EPIMERASE"/>
    <property type="match status" value="1"/>
</dbReference>
<dbReference type="Gene3D" id="3.40.50.720">
    <property type="entry name" value="NAD(P)-binding Rossmann-like Domain"/>
    <property type="match status" value="2"/>
</dbReference>
<comment type="pathway">
    <text evidence="3">Carbohydrate metabolism; galactose metabolism.</text>
</comment>
<keyword evidence="5" id="KW-0520">NAD</keyword>
<keyword evidence="6" id="KW-0299">Galactose metabolism</keyword>
<evidence type="ECO:0000256" key="3">
    <source>
        <dbReference type="ARBA" id="ARBA00004947"/>
    </source>
</evidence>
<keyword evidence="6" id="KW-0119">Carbohydrate metabolism</keyword>
<keyword evidence="7" id="KW-0413">Isomerase</keyword>
<comment type="catalytic activity">
    <reaction evidence="1">
        <text>UDP-alpha-D-glucose = UDP-alpha-D-galactose</text>
        <dbReference type="Rhea" id="RHEA:22168"/>
        <dbReference type="ChEBI" id="CHEBI:58885"/>
        <dbReference type="ChEBI" id="CHEBI:66914"/>
        <dbReference type="EC" id="5.1.3.2"/>
    </reaction>
</comment>
<dbReference type="Proteomes" id="UP001177023">
    <property type="component" value="Unassembled WGS sequence"/>
</dbReference>
<dbReference type="Pfam" id="PF01370">
    <property type="entry name" value="Epimerase"/>
    <property type="match status" value="2"/>
</dbReference>
<dbReference type="GO" id="GO:0005829">
    <property type="term" value="C:cytosol"/>
    <property type="evidence" value="ECO:0007669"/>
    <property type="project" value="TreeGrafter"/>
</dbReference>
<dbReference type="Gene3D" id="3.90.25.10">
    <property type="entry name" value="UDP-galactose 4-epimerase, domain 1"/>
    <property type="match status" value="1"/>
</dbReference>
<dbReference type="SMART" id="SM00363">
    <property type="entry name" value="S4"/>
    <property type="match status" value="1"/>
</dbReference>
<comment type="caution">
    <text evidence="10">The sequence shown here is derived from an EMBL/GenBank/DDBJ whole genome shotgun (WGS) entry which is preliminary data.</text>
</comment>
<dbReference type="AlphaFoldDB" id="A0AA36G3L1"/>
<dbReference type="SUPFAM" id="SSF55174">
    <property type="entry name" value="Alpha-L RNA-binding motif"/>
    <property type="match status" value="1"/>
</dbReference>
<dbReference type="Gene3D" id="3.10.290.10">
    <property type="entry name" value="RNA-binding S4 domain"/>
    <property type="match status" value="1"/>
</dbReference>
<sequence length="269" mass="29501">MLVLVTGAAGFIGSHTVLELIEAGYEVYCIDNFSNSISDESGNALSLKRVEELTGKKIAFEKADDWNIVILRYFNPVGAHPSGKIGEDPQGIPNNLMPFVSQVAIGRLPAVSIFGTKWATPDGTGVRDYIHIVDLAKGHVKALDRIKKEGHVGTEIFNLGTGRGYSVLEMPGTRRLDTLVNRTSGKSSSQVEKLIMTGKVRVNEDSVTKKSYNVQKGDIVDIWGKAHDENSALALVDRAEVVDYEVTANGYDITIKHWRNFLVDNWRGG</sequence>
<evidence type="ECO:0000256" key="1">
    <source>
        <dbReference type="ARBA" id="ARBA00000083"/>
    </source>
</evidence>
<comment type="cofactor">
    <cofactor evidence="2">
        <name>NAD(+)</name>
        <dbReference type="ChEBI" id="CHEBI:57540"/>
    </cofactor>
</comment>
<dbReference type="GO" id="GO:0003978">
    <property type="term" value="F:UDP-glucose 4-epimerase activity"/>
    <property type="evidence" value="ECO:0007669"/>
    <property type="project" value="UniProtKB-EC"/>
</dbReference>
<dbReference type="EMBL" id="CATQJA010002651">
    <property type="protein sequence ID" value="CAJ0577591.1"/>
    <property type="molecule type" value="Genomic_DNA"/>
</dbReference>
<evidence type="ECO:0000256" key="6">
    <source>
        <dbReference type="ARBA" id="ARBA00023144"/>
    </source>
</evidence>
<dbReference type="CDD" id="cd00165">
    <property type="entry name" value="S4"/>
    <property type="match status" value="1"/>
</dbReference>
<dbReference type="GO" id="GO:0003723">
    <property type="term" value="F:RNA binding"/>
    <property type="evidence" value="ECO:0007669"/>
    <property type="project" value="UniProtKB-KW"/>
</dbReference>
<dbReference type="SUPFAM" id="SSF51735">
    <property type="entry name" value="NAD(P)-binding Rossmann-fold domains"/>
    <property type="match status" value="1"/>
</dbReference>
<evidence type="ECO:0000256" key="8">
    <source>
        <dbReference type="PROSITE-ProRule" id="PRU00182"/>
    </source>
</evidence>
<dbReference type="Pfam" id="PF01479">
    <property type="entry name" value="S4"/>
    <property type="match status" value="1"/>
</dbReference>